<proteinExistence type="predicted"/>
<dbReference type="GO" id="GO:0008270">
    <property type="term" value="F:zinc ion binding"/>
    <property type="evidence" value="ECO:0007669"/>
    <property type="project" value="UniProtKB-KW"/>
</dbReference>
<feature type="region of interest" description="Disordered" evidence="5">
    <location>
        <begin position="1"/>
        <end position="39"/>
    </location>
</feature>
<dbReference type="PIR" id="T01864">
    <property type="entry name" value="T01864"/>
</dbReference>
<dbReference type="InterPro" id="IPR006564">
    <property type="entry name" value="Znf_PMZ"/>
</dbReference>
<evidence type="ECO:0000256" key="4">
    <source>
        <dbReference type="PROSITE-ProRule" id="PRU00325"/>
    </source>
</evidence>
<dbReference type="SMART" id="SM00575">
    <property type="entry name" value="ZnF_PMZ"/>
    <property type="match status" value="1"/>
</dbReference>
<name>O81510_ARATH</name>
<evidence type="ECO:0000313" key="7">
    <source>
        <dbReference type="EMBL" id="AAC26252.1"/>
    </source>
</evidence>
<reference evidence="7" key="3">
    <citation type="submission" date="1998-07" db="EMBL/GenBank/DDBJ databases">
        <authorList>
            <person name="Waterston R."/>
        </authorList>
    </citation>
    <scope>NUCLEOTIDE SEQUENCE</scope>
</reference>
<dbReference type="EMBL" id="AF077408">
    <property type="protein sequence ID" value="AAC26252.1"/>
    <property type="molecule type" value="Genomic_DNA"/>
</dbReference>
<keyword evidence="3" id="KW-0862">Zinc</keyword>
<protein>
    <submittedName>
        <fullName evidence="7">T7M24.1 protein</fullName>
    </submittedName>
</protein>
<keyword evidence="1" id="KW-0479">Metal-binding</keyword>
<dbReference type="AlphaFoldDB" id="O81510"/>
<reference evidence="7" key="1">
    <citation type="submission" date="1998-07" db="EMBL/GenBank/DDBJ databases">
        <title>The Arabidopsis thaliana Genome Sequencing Project.</title>
        <authorList>
            <person name="WashU"/>
        </authorList>
    </citation>
    <scope>NUCLEOTIDE SEQUENCE</scope>
</reference>
<feature type="compositionally biased region" description="Acidic residues" evidence="5">
    <location>
        <begin position="16"/>
        <end position="27"/>
    </location>
</feature>
<reference key="4">
    <citation type="journal article" date="1999" name="Nature">
        <title>Sequence and analysis of chromosome 4 of the plant Arabidopsis thaliana.</title>
        <authorList>
            <consortium name="EU"/>
            <consortium name="CSHL and WU Arabidopsis Sequencing Project"/>
            <person name="Mayer K."/>
            <person name="Schuller C."/>
            <person name="Wambutt R."/>
            <person name="Murphy G."/>
            <person name="Volckaert G."/>
            <person name="Pohl T."/>
            <person name="Dusterhoft A."/>
            <person name="Stiekema W."/>
            <person name="Entian K.D."/>
            <person name="Terryn N."/>
            <person name="Harris B."/>
            <person name="Ansorge W."/>
            <person name="Brandt P."/>
            <person name="Grivell L."/>
            <person name="Rieger M."/>
            <person name="Weichselgartner M."/>
            <person name="de Simone V."/>
            <person name="Obermaier B."/>
            <person name="Mache R."/>
            <person name="Muller M."/>
            <person name="Kreis M."/>
            <person name="Delseny M."/>
            <person name="Puigdomenech P."/>
            <person name="Watson M."/>
            <person name="Schmidtheini T."/>
            <person name="Reichert B."/>
            <person name="Portatelle D."/>
            <person name="Perez-Alonso M."/>
            <person name="Boutry M."/>
            <person name="Bancroft I."/>
            <person name="Vos P."/>
            <person name="Hoheisel J."/>
            <person name="Zimmermann W."/>
            <person name="Wedler H."/>
            <person name="Ridley P."/>
            <person name="Langham S.A."/>
            <person name="McCullagh B."/>
            <person name="Bilham L."/>
            <person name="Robben J."/>
            <person name="Van der Schueren J."/>
            <person name="Grymonprez B."/>
            <person name="Chuang Y.J."/>
            <person name="Vandenbussche F."/>
            <person name="Braeken M."/>
            <person name="Weltjens I."/>
            <person name="Voet M."/>
            <person name="Bastiaens I."/>
            <person name="Aert R."/>
            <person name="Defoor E."/>
            <person name="Weitzenegger T."/>
            <person name="Bothe G."/>
            <person name="Ramsperger U."/>
            <person name="Hilbert H."/>
            <person name="Braun M."/>
            <person name="Holzer E."/>
            <person name="Brandt A."/>
            <person name="Peters S."/>
            <person name="van Staveren M."/>
            <person name="Dirske W."/>
            <person name="Mooijman P."/>
            <person name="Klein Lankhorst R."/>
            <person name="Rose M."/>
            <person name="Hauf J."/>
            <person name="Kotter P."/>
            <person name="Berneiser S."/>
            <person name="Hempel S."/>
            <person name="Feldpausch M."/>
            <person name="Lamberth S."/>
            <person name="Van den Daele H."/>
            <person name="De Keyser A."/>
            <person name="Buysshaert C."/>
            <person name="Gielen J."/>
            <person name="Villarroel R."/>
            <person name="De Clercq R."/>
            <person name="Van Montagu M."/>
            <person name="Rogers J."/>
            <person name="Cronin A."/>
            <person name="Quail M."/>
            <person name="Bray-Allen S."/>
            <person name="Clark L."/>
            <person name="Doggett J."/>
            <person name="Hall S."/>
            <person name="Kay M."/>
            <person name="Lennard N."/>
            <person name="McLay K."/>
            <person name="Mayes R."/>
            <person name="Pettett A."/>
            <person name="Rajandream M.A."/>
            <person name="Lyne M."/>
            <person name="Benes V."/>
            <person name="Rechmann S."/>
            <person name="Borkova D."/>
            <person name="Blocker H."/>
            <person name="Scharfe M."/>
            <person name="Grimm M."/>
            <person name="Lohnert T.H."/>
            <person name="Dose S."/>
            <person name="de Haan M."/>
            <person name="Maarse A."/>
            <person name="Schafer M."/>
            <person name="Muller-Auer S."/>
            <person name="Gabel C."/>
            <person name="Fuchs M."/>
            <person name="Fartmann B."/>
            <person name="Granderath K."/>
            <person name="Dauner D."/>
            <person name="Herzl A."/>
            <person name="Neumann S."/>
            <person name="Argiriou A."/>
            <person name="Vitale D."/>
            <person name="Liguori R."/>
            <person name="Piravandi E."/>
            <person name="Massenet O."/>
            <person name="Quigley F."/>
            <person name="Clabauld G."/>
            <person name="Mundlein A."/>
            <person name="Felber R."/>
            <person name="Schnabl S."/>
            <person name="Hiller R."/>
            <person name="Schmidt W."/>
            <person name="Lecharny A."/>
            <person name="Aubourg S."/>
            <person name="Chefdor F."/>
            <person name="Cooke R."/>
            <person name="Berger C."/>
            <person name="Montfort A."/>
            <person name="Casacuberta E."/>
            <person name="Gibbons T."/>
            <person name="Weber N."/>
            <person name="Vandenbol M."/>
            <person name="Bargues M."/>
            <person name="Terol J."/>
            <person name="Torres A."/>
            <person name="Perez-Perez A."/>
            <person name="Purnelle B."/>
            <person name="Bent E."/>
            <person name="Johnson S."/>
            <person name="Tacon D."/>
            <person name="Jesse T."/>
            <person name="Heijnen L."/>
            <person name="Schwarz S."/>
            <person name="Scholler P."/>
            <person name="Heber S."/>
            <person name="Francs P."/>
            <person name="Bielke C."/>
            <person name="Frishman D."/>
            <person name="Haase D."/>
            <person name="Lemcke K."/>
            <person name="Mewes H.W."/>
            <person name="Stocker S."/>
            <person name="Zaccaria P."/>
            <person name="Bevan M."/>
            <person name="Wilson R.K."/>
            <person name="de la Bastide M."/>
            <person name="Habermann K."/>
            <person name="Parnell L."/>
            <person name="Dedhia N."/>
            <person name="Gnoj L."/>
            <person name="Schutz K."/>
            <person name="Huang E."/>
            <person name="Spiegel L."/>
            <person name="Sehkon M."/>
            <person name="Murray J."/>
            <person name="Sheet P."/>
            <person name="Cordes M."/>
            <person name="Abu-Threideh J."/>
            <person name="Stoneking T."/>
            <person name="Kalicki J."/>
            <person name="Graves T."/>
            <person name="Harmon G."/>
            <person name="Edwards J."/>
            <person name="Latreille P."/>
            <person name="Courtney L."/>
            <person name="Cloud J."/>
            <person name="Abbott A."/>
            <person name="Scott K."/>
            <person name="Johnson D."/>
            <person name="Minx P."/>
            <person name="Bentley D."/>
            <person name="Fulton B."/>
            <person name="Miller N."/>
            <person name="Greco T."/>
            <person name="Kemp K."/>
            <person name="Kramer J."/>
            <person name="Fulton L."/>
            <person name="Mardis E."/>
            <person name="Dante M."/>
            <person name="Pepin K."/>
            <person name="Hillier L."/>
            <person name="Nelson J."/>
            <person name="Spieth J."/>
            <person name="Ryan E."/>
            <person name="Andrews S."/>
            <person name="Geisel C."/>
            <person name="Layman D."/>
            <person name="Du H."/>
            <person name="Ali J."/>
            <person name="Berghoff A."/>
            <person name="Jones K."/>
            <person name="Drone K."/>
            <person name="Cotton M."/>
            <person name="Joshu C."/>
            <person name="Antonoiu B."/>
            <person name="Zidanic M."/>
            <person name="Strong C."/>
            <person name="Sun H."/>
            <person name="Lamar B."/>
            <person name="Yordan C."/>
            <person name="Ma P."/>
            <person name="Zhong J."/>
            <person name="Preston R."/>
            <person name="Vil D."/>
            <person name="Shekher M."/>
            <person name="Matero A."/>
            <person name="Shah R."/>
            <person name="Swaby I.K."/>
            <person name="O'Shaughnessy A."/>
            <person name="Rodriguez M."/>
            <person name="Hoffmann J."/>
            <person name="Till S."/>
            <person name="Granat S."/>
            <person name="Shohdy N."/>
            <person name="Hasegawa A."/>
            <person name="Hameed A."/>
            <person name="Lodhi M."/>
            <person name="Johnson A."/>
            <person name="Chen E."/>
            <person name="Marra M."/>
            <person name="Martienssen R."/>
            <person name="McCombie W.R."/>
        </authorList>
    </citation>
    <scope>NUCLEOTIDE SEQUENCE [LARGE SCALE GENOMIC DNA]</scope>
    <source>
        <strain>cv. Columbia</strain>
    </source>
</reference>
<dbReference type="PANTHER" id="PTHR31973">
    <property type="entry name" value="POLYPROTEIN, PUTATIVE-RELATED"/>
    <property type="match status" value="1"/>
</dbReference>
<reference evidence="7" key="2">
    <citation type="submission" date="1998-07" db="EMBL/GenBank/DDBJ databases">
        <title>The sequence of Arabidopsis thaliana T7M24.</title>
        <authorList>
            <person name="Harmon G."/>
            <person name="Langston Y."/>
            <person name="Stoneking T."/>
            <person name="Drone K."/>
            <person name="Ames M."/>
        </authorList>
    </citation>
    <scope>NUCLEOTIDE SEQUENCE</scope>
</reference>
<dbReference type="InterPro" id="IPR007527">
    <property type="entry name" value="Znf_SWIM"/>
</dbReference>
<evidence type="ECO:0000256" key="1">
    <source>
        <dbReference type="ARBA" id="ARBA00022723"/>
    </source>
</evidence>
<feature type="compositionally biased region" description="Basic and acidic residues" evidence="5">
    <location>
        <begin position="28"/>
        <end position="39"/>
    </location>
</feature>
<evidence type="ECO:0000259" key="6">
    <source>
        <dbReference type="PROSITE" id="PS50966"/>
    </source>
</evidence>
<evidence type="ECO:0000256" key="5">
    <source>
        <dbReference type="SAM" id="MobiDB-lite"/>
    </source>
</evidence>
<gene>
    <name evidence="7" type="primary">T7M24.1</name>
</gene>
<keyword evidence="2 4" id="KW-0863">Zinc-finger</keyword>
<sequence length="533" mass="60864">MKGASIEEGDANQNMDEVEDVNAEEDTNEKKDEDEMSRFDCFDDTDGASDGDEESSVCTTYLKIKTSVDLIMEMVTICLNYGKVHQDDNKFIKFDFNVGRSTLELVRATPTGVGSCFEIRVYISDHTCSVTARSNRARQATHAILGQIYKESVNYWMSHRTLKFARHLVRGRDESEYDQLPSYLYMIRKALHLSRLEVDVLDRFKYVFIAFGASIDGFPFIRKVIVVDEIFLKGKYLGTLLLATTQDENFNIFPLAFAIVDTKNDASWKAIGSVYPLSSRGSCTYHLHKNILLRFKGSESFGLVKKAATAFRLSDFNVLFQQIHELNLELHSYLERADLSMLNRVHFSGDRYNFTTSNNVETINKVLRPYRNYHIVALLDKSRVLRASILKVQEIDPHQYEVRSSSTINVVNLSQNKCTCRMFDLEKLPCIHALASVEMAKVSRITKCHPYYRKDYLCNRYDKSVMSQESCTLPDIVLQKICHSPDVRPQPGRPKTTRVKSALEVALDRKGPKKLHACSQYGNGGQNRTTCKN</sequence>
<organism evidence="7">
    <name type="scientific">Arabidopsis thaliana</name>
    <name type="common">Mouse-ear cress</name>
    <dbReference type="NCBI Taxonomy" id="3702"/>
    <lineage>
        <taxon>Eukaryota</taxon>
        <taxon>Viridiplantae</taxon>
        <taxon>Streptophyta</taxon>
        <taxon>Embryophyta</taxon>
        <taxon>Tracheophyta</taxon>
        <taxon>Spermatophyta</taxon>
        <taxon>Magnoliopsida</taxon>
        <taxon>eudicotyledons</taxon>
        <taxon>Gunneridae</taxon>
        <taxon>Pentapetalae</taxon>
        <taxon>rosids</taxon>
        <taxon>malvids</taxon>
        <taxon>Brassicales</taxon>
        <taxon>Brassicaceae</taxon>
        <taxon>Camelineae</taxon>
        <taxon>Arabidopsis</taxon>
    </lineage>
</organism>
<evidence type="ECO:0000256" key="2">
    <source>
        <dbReference type="ARBA" id="ARBA00022771"/>
    </source>
</evidence>
<dbReference type="PROSITE" id="PS50966">
    <property type="entry name" value="ZF_SWIM"/>
    <property type="match status" value="1"/>
</dbReference>
<feature type="domain" description="SWIM-type" evidence="6">
    <location>
        <begin position="400"/>
        <end position="441"/>
    </location>
</feature>
<dbReference type="Pfam" id="PF04434">
    <property type="entry name" value="SWIM"/>
    <property type="match status" value="1"/>
</dbReference>
<evidence type="ECO:0000256" key="3">
    <source>
        <dbReference type="ARBA" id="ARBA00022833"/>
    </source>
</evidence>
<dbReference type="PANTHER" id="PTHR31973:SF195">
    <property type="entry name" value="MUDR FAMILY TRANSPOSASE"/>
    <property type="match status" value="1"/>
</dbReference>
<accession>O81510</accession>